<evidence type="ECO:0000313" key="1">
    <source>
        <dbReference type="EMBL" id="PTX55605.1"/>
    </source>
</evidence>
<dbReference type="OrthoDB" id="7848188at2"/>
<evidence type="ECO:0008006" key="3">
    <source>
        <dbReference type="Google" id="ProtNLM"/>
    </source>
</evidence>
<dbReference type="AlphaFoldDB" id="A0A2T6BHS1"/>
<comment type="caution">
    <text evidence="1">The sequence shown here is derived from an EMBL/GenBank/DDBJ whole genome shotgun (WGS) entry which is preliminary data.</text>
</comment>
<dbReference type="EMBL" id="QBKS01000001">
    <property type="protein sequence ID" value="PTX55605.1"/>
    <property type="molecule type" value="Genomic_DNA"/>
</dbReference>
<sequence>MSKTHSKDPLDISYDAEAQRLVITTPGGLVVHVQDPRSPKQASATPDLVITPEGDSLRLNAAQNLSVNSMGTLDLSGQEGVTITSGADVTLVADNNVTVAATETLDLKASDIAADAKQTVTAKSGTKSTLTSDGDTAVDGDMIYIG</sequence>
<reference evidence="1 2" key="1">
    <citation type="submission" date="2018-04" db="EMBL/GenBank/DDBJ databases">
        <title>Genomic Encyclopedia of Archaeal and Bacterial Type Strains, Phase II (KMG-II): from individual species to whole genera.</title>
        <authorList>
            <person name="Goeker M."/>
        </authorList>
    </citation>
    <scope>NUCLEOTIDE SEQUENCE [LARGE SCALE GENOMIC DNA]</scope>
    <source>
        <strain evidence="1 2">DSM 100977</strain>
    </source>
</reference>
<gene>
    <name evidence="1" type="ORF">C8N43_0244</name>
</gene>
<name>A0A2T6BHS1_9RHOB</name>
<dbReference type="Proteomes" id="UP000243978">
    <property type="component" value="Unassembled WGS sequence"/>
</dbReference>
<accession>A0A2T6BHS1</accession>
<protein>
    <recommendedName>
        <fullName evidence="3">DUF2345 domain-containing protein</fullName>
    </recommendedName>
</protein>
<organism evidence="1 2">
    <name type="scientific">Litoreibacter ponti</name>
    <dbReference type="NCBI Taxonomy" id="1510457"/>
    <lineage>
        <taxon>Bacteria</taxon>
        <taxon>Pseudomonadati</taxon>
        <taxon>Pseudomonadota</taxon>
        <taxon>Alphaproteobacteria</taxon>
        <taxon>Rhodobacterales</taxon>
        <taxon>Roseobacteraceae</taxon>
        <taxon>Litoreibacter</taxon>
    </lineage>
</organism>
<dbReference type="RefSeq" id="WP_107843880.1">
    <property type="nucleotide sequence ID" value="NZ_QBKS01000001.1"/>
</dbReference>
<keyword evidence="2" id="KW-1185">Reference proteome</keyword>
<proteinExistence type="predicted"/>
<evidence type="ECO:0000313" key="2">
    <source>
        <dbReference type="Proteomes" id="UP000243978"/>
    </source>
</evidence>